<accession>A0ABR2M4T9</accession>
<dbReference type="InterPro" id="IPR013766">
    <property type="entry name" value="Thioredoxin_domain"/>
</dbReference>
<organism evidence="2 3">
    <name type="scientific">Platanthera guangdongensis</name>
    <dbReference type="NCBI Taxonomy" id="2320717"/>
    <lineage>
        <taxon>Eukaryota</taxon>
        <taxon>Viridiplantae</taxon>
        <taxon>Streptophyta</taxon>
        <taxon>Embryophyta</taxon>
        <taxon>Tracheophyta</taxon>
        <taxon>Spermatophyta</taxon>
        <taxon>Magnoliopsida</taxon>
        <taxon>Liliopsida</taxon>
        <taxon>Asparagales</taxon>
        <taxon>Orchidaceae</taxon>
        <taxon>Orchidoideae</taxon>
        <taxon>Orchideae</taxon>
        <taxon>Orchidinae</taxon>
        <taxon>Platanthera</taxon>
    </lineage>
</organism>
<dbReference type="SUPFAM" id="SSF52833">
    <property type="entry name" value="Thioredoxin-like"/>
    <property type="match status" value="1"/>
</dbReference>
<gene>
    <name evidence="2" type="ORF">KSP40_PGU016901</name>
</gene>
<dbReference type="PANTHER" id="PTHR47912:SF1">
    <property type="entry name" value="THIOREDOXIN-LIKE 4, CHLOROPLASTIC"/>
    <property type="match status" value="1"/>
</dbReference>
<proteinExistence type="predicted"/>
<dbReference type="Gene3D" id="3.40.30.10">
    <property type="entry name" value="Glutaredoxin"/>
    <property type="match status" value="1"/>
</dbReference>
<dbReference type="Proteomes" id="UP001412067">
    <property type="component" value="Unassembled WGS sequence"/>
</dbReference>
<dbReference type="EMBL" id="JBBWWR010000012">
    <property type="protein sequence ID" value="KAK8959172.1"/>
    <property type="molecule type" value="Genomic_DNA"/>
</dbReference>
<dbReference type="InterPro" id="IPR036249">
    <property type="entry name" value="Thioredoxin-like_sf"/>
</dbReference>
<name>A0ABR2M4T9_9ASPA</name>
<keyword evidence="3" id="KW-1185">Reference proteome</keyword>
<dbReference type="CDD" id="cd02947">
    <property type="entry name" value="TRX_family"/>
    <property type="match status" value="1"/>
</dbReference>
<feature type="domain" description="Thioredoxin" evidence="1">
    <location>
        <begin position="124"/>
        <end position="185"/>
    </location>
</feature>
<reference evidence="2 3" key="1">
    <citation type="journal article" date="2022" name="Nat. Plants">
        <title>Genomes of leafy and leafless Platanthera orchids illuminate the evolution of mycoheterotrophy.</title>
        <authorList>
            <person name="Li M.H."/>
            <person name="Liu K.W."/>
            <person name="Li Z."/>
            <person name="Lu H.C."/>
            <person name="Ye Q.L."/>
            <person name="Zhang D."/>
            <person name="Wang J.Y."/>
            <person name="Li Y.F."/>
            <person name="Zhong Z.M."/>
            <person name="Liu X."/>
            <person name="Yu X."/>
            <person name="Liu D.K."/>
            <person name="Tu X.D."/>
            <person name="Liu B."/>
            <person name="Hao Y."/>
            <person name="Liao X.Y."/>
            <person name="Jiang Y.T."/>
            <person name="Sun W.H."/>
            <person name="Chen J."/>
            <person name="Chen Y.Q."/>
            <person name="Ai Y."/>
            <person name="Zhai J.W."/>
            <person name="Wu S.S."/>
            <person name="Zhou Z."/>
            <person name="Hsiao Y.Y."/>
            <person name="Wu W.L."/>
            <person name="Chen Y.Y."/>
            <person name="Lin Y.F."/>
            <person name="Hsu J.L."/>
            <person name="Li C.Y."/>
            <person name="Wang Z.W."/>
            <person name="Zhao X."/>
            <person name="Zhong W.Y."/>
            <person name="Ma X.K."/>
            <person name="Ma L."/>
            <person name="Huang J."/>
            <person name="Chen G.Z."/>
            <person name="Huang M.Z."/>
            <person name="Huang L."/>
            <person name="Peng D.H."/>
            <person name="Luo Y.B."/>
            <person name="Zou S.Q."/>
            <person name="Chen S.P."/>
            <person name="Lan S."/>
            <person name="Tsai W.C."/>
            <person name="Van de Peer Y."/>
            <person name="Liu Z.J."/>
        </authorList>
    </citation>
    <scope>NUCLEOTIDE SEQUENCE [LARGE SCALE GENOMIC DNA]</scope>
    <source>
        <strain evidence="2">Lor288</strain>
    </source>
</reference>
<dbReference type="Pfam" id="PF00085">
    <property type="entry name" value="Thioredoxin"/>
    <property type="match status" value="1"/>
</dbReference>
<protein>
    <recommendedName>
        <fullName evidence="1">Thioredoxin domain-containing protein</fullName>
    </recommendedName>
</protein>
<evidence type="ECO:0000313" key="2">
    <source>
        <dbReference type="EMBL" id="KAK8959172.1"/>
    </source>
</evidence>
<dbReference type="InterPro" id="IPR044176">
    <property type="entry name" value="TRL4_chloroplastic"/>
</dbReference>
<evidence type="ECO:0000259" key="1">
    <source>
        <dbReference type="Pfam" id="PF00085"/>
    </source>
</evidence>
<evidence type="ECO:0000313" key="3">
    <source>
        <dbReference type="Proteomes" id="UP001412067"/>
    </source>
</evidence>
<dbReference type="PANTHER" id="PTHR47912">
    <property type="entry name" value="THIOREDOXIN-LIKE 4, CHLOROPLASTIC"/>
    <property type="match status" value="1"/>
</dbReference>
<sequence length="259" mass="28849">MSFLPGISYRRRLEEDISSRFSGFTVEDSRHHFLHSEYLDSLLRHILILNVIAVDRFCNVELSLCHLFISASSAAPPVAVAVPPERNGDDKSAKLILPRTGAARGRDLQAGRVASPVDCVKEFKTEFSRILERAEGTNSLVVVDFYRASCGSCKYIEQGFAKLCKWSGDGMDSVVFLKHNVNDEQIGITEPFVEHTDLENFGDESIANFDGVGIDFGGGFDSDTVWSYPLQSRPCYAVYHASSDKGHLGKWVAHTYYIQ</sequence>
<comment type="caution">
    <text evidence="2">The sequence shown here is derived from an EMBL/GenBank/DDBJ whole genome shotgun (WGS) entry which is preliminary data.</text>
</comment>